<feature type="transmembrane region" description="Helical" evidence="6">
    <location>
        <begin position="482"/>
        <end position="501"/>
    </location>
</feature>
<dbReference type="SUPFAM" id="SSF103473">
    <property type="entry name" value="MFS general substrate transporter"/>
    <property type="match status" value="1"/>
</dbReference>
<keyword evidence="2 6" id="KW-0812">Transmembrane</keyword>
<accession>A0A3M7CVK3</accession>
<evidence type="ECO:0008006" key="9">
    <source>
        <dbReference type="Google" id="ProtNLM"/>
    </source>
</evidence>
<dbReference type="PANTHER" id="PTHR23502">
    <property type="entry name" value="MAJOR FACILITATOR SUPERFAMILY"/>
    <property type="match status" value="1"/>
</dbReference>
<evidence type="ECO:0000256" key="1">
    <source>
        <dbReference type="ARBA" id="ARBA00004141"/>
    </source>
</evidence>
<dbReference type="GO" id="GO:1990961">
    <property type="term" value="P:xenobiotic detoxification by transmembrane export across the plasma membrane"/>
    <property type="evidence" value="ECO:0007669"/>
    <property type="project" value="TreeGrafter"/>
</dbReference>
<keyword evidence="4 6" id="KW-0472">Membrane</keyword>
<comment type="caution">
    <text evidence="7">The sequence shown here is derived from an EMBL/GenBank/DDBJ whole genome shotgun (WGS) entry which is preliminary data.</text>
</comment>
<feature type="transmembrane region" description="Helical" evidence="6">
    <location>
        <begin position="200"/>
        <end position="223"/>
    </location>
</feature>
<dbReference type="PANTHER" id="PTHR23502:SF23">
    <property type="entry name" value="FLUCONAZOLE RESISTANCE PROTEIN 1"/>
    <property type="match status" value="1"/>
</dbReference>
<dbReference type="EMBL" id="QWIN01000220">
    <property type="protein sequence ID" value="RMY56125.1"/>
    <property type="molecule type" value="Genomic_DNA"/>
</dbReference>
<gene>
    <name evidence="7" type="ORF">D0865_03806</name>
</gene>
<dbReference type="Gene3D" id="1.20.1250.20">
    <property type="entry name" value="MFS general substrate transporter like domains"/>
    <property type="match status" value="1"/>
</dbReference>
<organism evidence="7 8">
    <name type="scientific">Hortaea werneckii</name>
    <name type="common">Black yeast</name>
    <name type="synonym">Cladosporium werneckii</name>
    <dbReference type="NCBI Taxonomy" id="91943"/>
    <lineage>
        <taxon>Eukaryota</taxon>
        <taxon>Fungi</taxon>
        <taxon>Dikarya</taxon>
        <taxon>Ascomycota</taxon>
        <taxon>Pezizomycotina</taxon>
        <taxon>Dothideomycetes</taxon>
        <taxon>Dothideomycetidae</taxon>
        <taxon>Mycosphaerellales</taxon>
        <taxon>Teratosphaeriaceae</taxon>
        <taxon>Hortaea</taxon>
    </lineage>
</organism>
<dbReference type="CDD" id="cd17323">
    <property type="entry name" value="MFS_Tpo1_MDR_like"/>
    <property type="match status" value="1"/>
</dbReference>
<feature type="compositionally biased region" description="Basic and acidic residues" evidence="5">
    <location>
        <begin position="40"/>
        <end position="52"/>
    </location>
</feature>
<feature type="transmembrane region" description="Helical" evidence="6">
    <location>
        <begin position="330"/>
        <end position="355"/>
    </location>
</feature>
<feature type="transmembrane region" description="Helical" evidence="6">
    <location>
        <begin position="433"/>
        <end position="461"/>
    </location>
</feature>
<feature type="transmembrane region" description="Helical" evidence="6">
    <location>
        <begin position="403"/>
        <end position="421"/>
    </location>
</feature>
<evidence type="ECO:0000256" key="6">
    <source>
        <dbReference type="SAM" id="Phobius"/>
    </source>
</evidence>
<protein>
    <recommendedName>
        <fullName evidence="9">Major facilitator superfamily (MFS) profile domain-containing protein</fullName>
    </recommendedName>
</protein>
<dbReference type="InterPro" id="IPR011701">
    <property type="entry name" value="MFS"/>
</dbReference>
<feature type="transmembrane region" description="Helical" evidence="6">
    <location>
        <begin position="261"/>
        <end position="283"/>
    </location>
</feature>
<evidence type="ECO:0000313" key="8">
    <source>
        <dbReference type="Proteomes" id="UP000270230"/>
    </source>
</evidence>
<reference evidence="7 8" key="1">
    <citation type="journal article" date="2018" name="BMC Genomics">
        <title>Genomic evidence for intraspecific hybridization in a clonal and extremely halotolerant yeast.</title>
        <authorList>
            <person name="Gostincar C."/>
            <person name="Stajich J.E."/>
            <person name="Zupancic J."/>
            <person name="Zalar P."/>
            <person name="Gunde-Cimerman N."/>
        </authorList>
    </citation>
    <scope>NUCLEOTIDE SEQUENCE [LARGE SCALE GENOMIC DNA]</scope>
    <source>
        <strain evidence="7 8">EXF-151</strain>
    </source>
</reference>
<evidence type="ECO:0000256" key="2">
    <source>
        <dbReference type="ARBA" id="ARBA00022692"/>
    </source>
</evidence>
<dbReference type="Proteomes" id="UP000270230">
    <property type="component" value="Unassembled WGS sequence"/>
</dbReference>
<dbReference type="InterPro" id="IPR036259">
    <property type="entry name" value="MFS_trans_sf"/>
</dbReference>
<dbReference type="AlphaFoldDB" id="A0A3M7CVK3"/>
<feature type="region of interest" description="Disordered" evidence="5">
    <location>
        <begin position="110"/>
        <end position="129"/>
    </location>
</feature>
<feature type="transmembrane region" description="Helical" evidence="6">
    <location>
        <begin position="235"/>
        <end position="255"/>
    </location>
</feature>
<sequence length="617" mass="67247">MDILRDSTLGQIVRAVTRNRYLLYPDERPEFVIPYPSGSPKDDICVNNRESDLGEGASPNEAEKSVKSSAGGNAAATGNESDGKTSRKNGVSTSPNLEKGCNCQYPSAADPTADGHYTKSPQRSKSCNRLRIDPEAGLRRSGDVILVGWYHDSDPENPQNWSVGKKAMVTSALWLYTFTVYCASAIYTPSVEGVQAEYQVGHTVASLGLSLYVFGYGVGPLVFSPVSEIPQIGRNLPYIVTLYLYVLMAIPTVLVKSLPGFLVLRFLNGVLGSPCLATGGATLQDMYSEMKLPYGYTAWVGATFCAPALGPVISGFAVAGNDWRWSMWEVLWMATFTALVMSATFPETSSATILLRRAQRIRRTSGDLRYVSQSEIDNGNRSAREIVVDALIRPLQITALDPAVLFTNLYSSYSYGVYYSFFEAFPLVYTEMYGFSLGLTGTAFLSIVIACLAGSLLYLSYFHWYLEPKLKTQGPGPQEERLIPAVLASVLQPIGLFLFAWTSRQSLHWLVSMIGIALFSTGGFILFQEWILTALGIFMYLPLSYPGYAASLFAANDFFRSAWAAGAVLYARPLFDGIGIDRGVSLLGGLACGGVLGVSALYVYGARLRSRSKFADA</sequence>
<feature type="region of interest" description="Disordered" evidence="5">
    <location>
        <begin position="31"/>
        <end position="105"/>
    </location>
</feature>
<dbReference type="GO" id="GO:0015244">
    <property type="term" value="F:fluconazole transmembrane transporter activity"/>
    <property type="evidence" value="ECO:0007669"/>
    <property type="project" value="TreeGrafter"/>
</dbReference>
<evidence type="ECO:0000256" key="4">
    <source>
        <dbReference type="ARBA" id="ARBA00023136"/>
    </source>
</evidence>
<evidence type="ECO:0000313" key="7">
    <source>
        <dbReference type="EMBL" id="RMY56125.1"/>
    </source>
</evidence>
<dbReference type="OrthoDB" id="3357846at2759"/>
<feature type="transmembrane region" description="Helical" evidence="6">
    <location>
        <begin position="295"/>
        <end position="318"/>
    </location>
</feature>
<feature type="transmembrane region" description="Helical" evidence="6">
    <location>
        <begin position="167"/>
        <end position="188"/>
    </location>
</feature>
<feature type="compositionally biased region" description="Low complexity" evidence="5">
    <location>
        <begin position="70"/>
        <end position="79"/>
    </location>
</feature>
<comment type="subcellular location">
    <subcellularLocation>
        <location evidence="1">Membrane</location>
        <topology evidence="1">Multi-pass membrane protein</topology>
    </subcellularLocation>
</comment>
<dbReference type="Pfam" id="PF07690">
    <property type="entry name" value="MFS_1"/>
    <property type="match status" value="1"/>
</dbReference>
<dbReference type="GO" id="GO:0005886">
    <property type="term" value="C:plasma membrane"/>
    <property type="evidence" value="ECO:0007669"/>
    <property type="project" value="TreeGrafter"/>
</dbReference>
<keyword evidence="3 6" id="KW-1133">Transmembrane helix</keyword>
<evidence type="ECO:0000256" key="3">
    <source>
        <dbReference type="ARBA" id="ARBA00022989"/>
    </source>
</evidence>
<feature type="transmembrane region" description="Helical" evidence="6">
    <location>
        <begin position="583"/>
        <end position="604"/>
    </location>
</feature>
<evidence type="ECO:0000256" key="5">
    <source>
        <dbReference type="SAM" id="MobiDB-lite"/>
    </source>
</evidence>
<feature type="transmembrane region" description="Helical" evidence="6">
    <location>
        <begin position="507"/>
        <end position="527"/>
    </location>
</feature>
<name>A0A3M7CVK3_HORWE</name>
<proteinExistence type="predicted"/>